<dbReference type="InParanoid" id="B8CE03"/>
<protein>
    <recommendedName>
        <fullName evidence="8">Glycosyltransferase 61 catalytic domain-containing protein</fullName>
    </recommendedName>
</protein>
<evidence type="ECO:0000259" key="8">
    <source>
        <dbReference type="Pfam" id="PF04577"/>
    </source>
</evidence>
<keyword evidence="7" id="KW-0325">Glycoprotein</keyword>
<evidence type="ECO:0000256" key="6">
    <source>
        <dbReference type="ARBA" id="ARBA00023136"/>
    </source>
</evidence>
<dbReference type="AlphaFoldDB" id="B8CE03"/>
<dbReference type="EMBL" id="CM000651">
    <property type="protein sequence ID" value="EED88184.1"/>
    <property type="molecule type" value="Genomic_DNA"/>
</dbReference>
<reference evidence="9 10" key="2">
    <citation type="journal article" date="2008" name="Nature">
        <title>The Phaeodactylum genome reveals the evolutionary history of diatom genomes.</title>
        <authorList>
            <person name="Bowler C."/>
            <person name="Allen A.E."/>
            <person name="Badger J.H."/>
            <person name="Grimwood J."/>
            <person name="Jabbari K."/>
            <person name="Kuo A."/>
            <person name="Maheswari U."/>
            <person name="Martens C."/>
            <person name="Maumus F."/>
            <person name="Otillar R.P."/>
            <person name="Rayko E."/>
            <person name="Salamov A."/>
            <person name="Vandepoele K."/>
            <person name="Beszteri B."/>
            <person name="Gruber A."/>
            <person name="Heijde M."/>
            <person name="Katinka M."/>
            <person name="Mock T."/>
            <person name="Valentin K."/>
            <person name="Verret F."/>
            <person name="Berges J.A."/>
            <person name="Brownlee C."/>
            <person name="Cadoret J.P."/>
            <person name="Chiovitti A."/>
            <person name="Choi C.J."/>
            <person name="Coesel S."/>
            <person name="De Martino A."/>
            <person name="Detter J.C."/>
            <person name="Durkin C."/>
            <person name="Falciatore A."/>
            <person name="Fournet J."/>
            <person name="Haruta M."/>
            <person name="Huysman M.J."/>
            <person name="Jenkins B.D."/>
            <person name="Jiroutova K."/>
            <person name="Jorgensen R.E."/>
            <person name="Joubert Y."/>
            <person name="Kaplan A."/>
            <person name="Kroger N."/>
            <person name="Kroth P.G."/>
            <person name="La Roche J."/>
            <person name="Lindquist E."/>
            <person name="Lommer M."/>
            <person name="Martin-Jezequel V."/>
            <person name="Lopez P.J."/>
            <person name="Lucas S."/>
            <person name="Mangogna M."/>
            <person name="McGinnis K."/>
            <person name="Medlin L.K."/>
            <person name="Montsant A."/>
            <person name="Oudot-Le Secq M.P."/>
            <person name="Napoli C."/>
            <person name="Obornik M."/>
            <person name="Parker M.S."/>
            <person name="Petit J.L."/>
            <person name="Porcel B.M."/>
            <person name="Poulsen N."/>
            <person name="Robison M."/>
            <person name="Rychlewski L."/>
            <person name="Rynearson T.A."/>
            <person name="Schmutz J."/>
            <person name="Shapiro H."/>
            <person name="Siaut M."/>
            <person name="Stanley M."/>
            <person name="Sussman M.R."/>
            <person name="Taylor A.R."/>
            <person name="Vardi A."/>
            <person name="von Dassow P."/>
            <person name="Vyverman W."/>
            <person name="Willis A."/>
            <person name="Wyrwicz L.S."/>
            <person name="Rokhsar D.S."/>
            <person name="Weissenbach J."/>
            <person name="Armbrust E.V."/>
            <person name="Green B.R."/>
            <person name="Van de Peer Y."/>
            <person name="Grigoriev I.V."/>
        </authorList>
    </citation>
    <scope>NUCLEOTIDE SEQUENCE [LARGE SCALE GENOMIC DNA]</scope>
    <source>
        <strain evidence="9 10">CCMP1335</strain>
    </source>
</reference>
<evidence type="ECO:0000256" key="4">
    <source>
        <dbReference type="ARBA" id="ARBA00022692"/>
    </source>
</evidence>
<comment type="subcellular location">
    <subcellularLocation>
        <location evidence="1">Membrane</location>
        <topology evidence="1">Single-pass membrane protein</topology>
    </subcellularLocation>
</comment>
<reference evidence="9 10" key="1">
    <citation type="journal article" date="2004" name="Science">
        <title>The genome of the diatom Thalassiosira pseudonana: ecology, evolution, and metabolism.</title>
        <authorList>
            <person name="Armbrust E.V."/>
            <person name="Berges J.A."/>
            <person name="Bowler C."/>
            <person name="Green B.R."/>
            <person name="Martinez D."/>
            <person name="Putnam N.H."/>
            <person name="Zhou S."/>
            <person name="Allen A.E."/>
            <person name="Apt K.E."/>
            <person name="Bechner M."/>
            <person name="Brzezinski M.A."/>
            <person name="Chaal B.K."/>
            <person name="Chiovitti A."/>
            <person name="Davis A.K."/>
            <person name="Demarest M.S."/>
            <person name="Detter J.C."/>
            <person name="Glavina T."/>
            <person name="Goodstein D."/>
            <person name="Hadi M.Z."/>
            <person name="Hellsten U."/>
            <person name="Hildebrand M."/>
            <person name="Jenkins B.D."/>
            <person name="Jurka J."/>
            <person name="Kapitonov V.V."/>
            <person name="Kroger N."/>
            <person name="Lau W.W."/>
            <person name="Lane T.W."/>
            <person name="Larimer F.W."/>
            <person name="Lippmeier J.C."/>
            <person name="Lucas S."/>
            <person name="Medina M."/>
            <person name="Montsant A."/>
            <person name="Obornik M."/>
            <person name="Parker M.S."/>
            <person name="Palenik B."/>
            <person name="Pazour G.J."/>
            <person name="Richardson P.M."/>
            <person name="Rynearson T.A."/>
            <person name="Saito M.A."/>
            <person name="Schwartz D.C."/>
            <person name="Thamatrakoln K."/>
            <person name="Valentin K."/>
            <person name="Vardi A."/>
            <person name="Wilkerson F.P."/>
            <person name="Rokhsar D.S."/>
        </authorList>
    </citation>
    <scope>NUCLEOTIDE SEQUENCE [LARGE SCALE GENOMIC DNA]</scope>
    <source>
        <strain evidence="9 10">CCMP1335</strain>
    </source>
</reference>
<gene>
    <name evidence="9" type="ORF">THAPSDRAFT_10603</name>
</gene>
<evidence type="ECO:0000313" key="9">
    <source>
        <dbReference type="EMBL" id="EED88184.1"/>
    </source>
</evidence>
<keyword evidence="6" id="KW-0472">Membrane</keyword>
<dbReference type="GO" id="GO:0016020">
    <property type="term" value="C:membrane"/>
    <property type="evidence" value="ECO:0007669"/>
    <property type="project" value="UniProtKB-SubCell"/>
</dbReference>
<evidence type="ECO:0000313" key="10">
    <source>
        <dbReference type="Proteomes" id="UP000001449"/>
    </source>
</evidence>
<keyword evidence="10" id="KW-1185">Reference proteome</keyword>
<keyword evidence="2" id="KW-0328">Glycosyltransferase</keyword>
<dbReference type="RefSeq" id="XP_002294350.1">
    <property type="nucleotide sequence ID" value="XM_002294314.1"/>
</dbReference>
<organism evidence="9 10">
    <name type="scientific">Thalassiosira pseudonana</name>
    <name type="common">Marine diatom</name>
    <name type="synonym">Cyclotella nana</name>
    <dbReference type="NCBI Taxonomy" id="35128"/>
    <lineage>
        <taxon>Eukaryota</taxon>
        <taxon>Sar</taxon>
        <taxon>Stramenopiles</taxon>
        <taxon>Ochrophyta</taxon>
        <taxon>Bacillariophyta</taxon>
        <taxon>Coscinodiscophyceae</taxon>
        <taxon>Thalassiosirophycidae</taxon>
        <taxon>Thalassiosirales</taxon>
        <taxon>Thalassiosiraceae</taxon>
        <taxon>Thalassiosira</taxon>
    </lineage>
</organism>
<dbReference type="Pfam" id="PF04577">
    <property type="entry name" value="Glyco_transf_61"/>
    <property type="match status" value="1"/>
</dbReference>
<dbReference type="GO" id="GO:0016757">
    <property type="term" value="F:glycosyltransferase activity"/>
    <property type="evidence" value="ECO:0000318"/>
    <property type="project" value="GO_Central"/>
</dbReference>
<dbReference type="PANTHER" id="PTHR20961:SF38">
    <property type="entry name" value="PROTEIN O-LINKED-MANNOSE BETA-1,4-N-ACETYLGLUCOSAMINYLTRANSFERASE 2"/>
    <property type="match status" value="1"/>
</dbReference>
<feature type="domain" description="Glycosyltransferase 61 catalytic" evidence="8">
    <location>
        <begin position="215"/>
        <end position="431"/>
    </location>
</feature>
<dbReference type="GeneID" id="7453134"/>
<dbReference type="PaxDb" id="35128-Thaps10603"/>
<keyword evidence="5" id="KW-1133">Transmembrane helix</keyword>
<sequence>MTTPNIRTIGRISRTKRAIVSKLRPSQWMRVIAVATLFIALVRNTVLNDVDVVMGSTESQNGRVRGSSYTTVHDVNTMNINTNFPKRPPKPPIIYNDMSQMPNISSSGPNEVNNMGGLYEYTNVCLTRHISGTELQGILYLQPNDAVLLHNRERCKPRSAPLNHHQMVAVNVADYSYCNAELKLDEYQHVPSLVETVHYFEDPVISLNFNMNIGHSLFDYLLVYLPHWYAYRSNNNFPFGGVISHVMDGCLDEDNSFWFCEILRSMNAFGEDAIQLPHQPDDGTLYCYKSLYLIHIAHWQKKYAFEGHLTKKPVFDTFRDLLFDEFELKRGREYHLQEKMNETQHSSMKQKRLLFYSHAPSGRRVWNGMNELIERYRNEPKYKKEVHFHIVHDFGAYSAREQAALFNEADAIVMVHGAQMGNSIFSVDGTLFVEIGERLVDAGYVLQGCNVLSETCD</sequence>
<evidence type="ECO:0000256" key="2">
    <source>
        <dbReference type="ARBA" id="ARBA00022676"/>
    </source>
</evidence>
<proteinExistence type="predicted"/>
<dbReference type="Proteomes" id="UP000001449">
    <property type="component" value="Chromosome 17"/>
</dbReference>
<dbReference type="PANTHER" id="PTHR20961">
    <property type="entry name" value="GLYCOSYLTRANSFERASE"/>
    <property type="match status" value="1"/>
</dbReference>
<dbReference type="HOGENOM" id="CLU_599225_0_0_1"/>
<accession>B8CE03</accession>
<evidence type="ECO:0000256" key="3">
    <source>
        <dbReference type="ARBA" id="ARBA00022679"/>
    </source>
</evidence>
<name>B8CE03_THAPS</name>
<keyword evidence="4" id="KW-0812">Transmembrane</keyword>
<dbReference type="InterPro" id="IPR049625">
    <property type="entry name" value="Glyco_transf_61_cat"/>
</dbReference>
<evidence type="ECO:0000256" key="5">
    <source>
        <dbReference type="ARBA" id="ARBA00022989"/>
    </source>
</evidence>
<evidence type="ECO:0000256" key="7">
    <source>
        <dbReference type="ARBA" id="ARBA00023180"/>
    </source>
</evidence>
<keyword evidence="3" id="KW-0808">Transferase</keyword>
<evidence type="ECO:0000256" key="1">
    <source>
        <dbReference type="ARBA" id="ARBA00004167"/>
    </source>
</evidence>
<dbReference type="KEGG" id="tps:THAPSDRAFT_10603"/>
<dbReference type="InterPro" id="IPR007657">
    <property type="entry name" value="Glycosyltransferase_61"/>
</dbReference>